<evidence type="ECO:0000259" key="2">
    <source>
        <dbReference type="PROSITE" id="PS50076"/>
    </source>
</evidence>
<dbReference type="RefSeq" id="WP_132155398.1">
    <property type="nucleotide sequence ID" value="NZ_SLWR01000013.1"/>
</dbReference>
<dbReference type="EMBL" id="SLWR01000013">
    <property type="protein sequence ID" value="TCO42512.1"/>
    <property type="molecule type" value="Genomic_DNA"/>
</dbReference>
<comment type="caution">
    <text evidence="3">The sequence shown here is derived from an EMBL/GenBank/DDBJ whole genome shotgun (WGS) entry which is preliminary data.</text>
</comment>
<dbReference type="CDD" id="cd06257">
    <property type="entry name" value="DnaJ"/>
    <property type="match status" value="1"/>
</dbReference>
<dbReference type="AlphaFoldDB" id="A0A4R2IEA7"/>
<protein>
    <submittedName>
        <fullName evidence="3">DnaJ-like protein</fullName>
    </submittedName>
</protein>
<keyword evidence="4" id="KW-1185">Reference proteome</keyword>
<reference evidence="3 4" key="1">
    <citation type="journal article" date="2015" name="Stand. Genomic Sci.">
        <title>Genomic Encyclopedia of Bacterial and Archaeal Type Strains, Phase III: the genomes of soil and plant-associated and newly described type strains.</title>
        <authorList>
            <person name="Whitman W.B."/>
            <person name="Woyke T."/>
            <person name="Klenk H.P."/>
            <person name="Zhou Y."/>
            <person name="Lilburn T.G."/>
            <person name="Beck B.J."/>
            <person name="De Vos P."/>
            <person name="Vandamme P."/>
            <person name="Eisen J.A."/>
            <person name="Garrity G."/>
            <person name="Hugenholtz P."/>
            <person name="Kyrpides N.C."/>
        </authorList>
    </citation>
    <scope>NUCLEOTIDE SEQUENCE [LARGE SCALE GENOMIC DNA]</scope>
    <source>
        <strain evidence="3 4">VKM Ac-2541</strain>
    </source>
</reference>
<name>A0A4R2IEA7_9ACTN</name>
<dbReference type="SMART" id="SM00271">
    <property type="entry name" value="DnaJ"/>
    <property type="match status" value="1"/>
</dbReference>
<accession>A0A4R2IEA7</accession>
<dbReference type="InterPro" id="IPR036869">
    <property type="entry name" value="J_dom_sf"/>
</dbReference>
<proteinExistence type="predicted"/>
<sequence>MTDPYAILGVTVAASDDDLDHAFRGLVRQLHPDTRTPADSDADADADADQRLQQILTAYATLRDPIRRAAYDRTRTRPATSSPPPRVHAARRTSTTPRVEPAIRVGPVRWQPPTQTTNGSTRGPRRPTGSNHGIH</sequence>
<dbReference type="Proteomes" id="UP000295573">
    <property type="component" value="Unassembled WGS sequence"/>
</dbReference>
<dbReference type="PROSITE" id="PS50076">
    <property type="entry name" value="DNAJ_2"/>
    <property type="match status" value="1"/>
</dbReference>
<dbReference type="Gene3D" id="1.10.287.110">
    <property type="entry name" value="DnaJ domain"/>
    <property type="match status" value="1"/>
</dbReference>
<dbReference type="Pfam" id="PF00226">
    <property type="entry name" value="DnaJ"/>
    <property type="match status" value="1"/>
</dbReference>
<dbReference type="PRINTS" id="PR00625">
    <property type="entry name" value="JDOMAIN"/>
</dbReference>
<dbReference type="InterPro" id="IPR001623">
    <property type="entry name" value="DnaJ_domain"/>
</dbReference>
<evidence type="ECO:0000256" key="1">
    <source>
        <dbReference type="SAM" id="MobiDB-lite"/>
    </source>
</evidence>
<dbReference type="SUPFAM" id="SSF46565">
    <property type="entry name" value="Chaperone J-domain"/>
    <property type="match status" value="1"/>
</dbReference>
<organism evidence="3 4">
    <name type="scientific">Kribbella antiqua</name>
    <dbReference type="NCBI Taxonomy" id="2512217"/>
    <lineage>
        <taxon>Bacteria</taxon>
        <taxon>Bacillati</taxon>
        <taxon>Actinomycetota</taxon>
        <taxon>Actinomycetes</taxon>
        <taxon>Propionibacteriales</taxon>
        <taxon>Kribbellaceae</taxon>
        <taxon>Kribbella</taxon>
    </lineage>
</organism>
<evidence type="ECO:0000313" key="4">
    <source>
        <dbReference type="Proteomes" id="UP000295573"/>
    </source>
</evidence>
<gene>
    <name evidence="3" type="ORF">EV646_113134</name>
</gene>
<feature type="compositionally biased region" description="Polar residues" evidence="1">
    <location>
        <begin position="112"/>
        <end position="121"/>
    </location>
</feature>
<dbReference type="InterPro" id="IPR050817">
    <property type="entry name" value="DjlA_DnaK_co-chaperone"/>
</dbReference>
<dbReference type="PANTHER" id="PTHR24074">
    <property type="entry name" value="CO-CHAPERONE PROTEIN DJLA"/>
    <property type="match status" value="1"/>
</dbReference>
<dbReference type="OrthoDB" id="166297at2"/>
<feature type="domain" description="J" evidence="2">
    <location>
        <begin position="3"/>
        <end position="75"/>
    </location>
</feature>
<evidence type="ECO:0000313" key="3">
    <source>
        <dbReference type="EMBL" id="TCO42512.1"/>
    </source>
</evidence>
<feature type="region of interest" description="Disordered" evidence="1">
    <location>
        <begin position="67"/>
        <end position="135"/>
    </location>
</feature>
<feature type="region of interest" description="Disordered" evidence="1">
    <location>
        <begin position="30"/>
        <end position="49"/>
    </location>
</feature>